<organism evidence="3 4">
    <name type="scientific">Zoogloea dura</name>
    <dbReference type="NCBI Taxonomy" id="2728840"/>
    <lineage>
        <taxon>Bacteria</taxon>
        <taxon>Pseudomonadati</taxon>
        <taxon>Pseudomonadota</taxon>
        <taxon>Betaproteobacteria</taxon>
        <taxon>Rhodocyclales</taxon>
        <taxon>Zoogloeaceae</taxon>
        <taxon>Zoogloea</taxon>
    </lineage>
</organism>
<dbReference type="RefSeq" id="WP_169143898.1">
    <property type="nucleotide sequence ID" value="NZ_JABBGA010000001.1"/>
</dbReference>
<reference evidence="3 4" key="1">
    <citation type="submission" date="2020-04" db="EMBL/GenBank/DDBJ databases">
        <title>Zoogloea sp. G-4-1-14 isolated from soil.</title>
        <authorList>
            <person name="Dahal R.H."/>
        </authorList>
    </citation>
    <scope>NUCLEOTIDE SEQUENCE [LARGE SCALE GENOMIC DNA]</scope>
    <source>
        <strain evidence="3 4">G-4-1-14</strain>
    </source>
</reference>
<dbReference type="EMBL" id="JABBGA010000001">
    <property type="protein sequence ID" value="NML24251.1"/>
    <property type="molecule type" value="Genomic_DNA"/>
</dbReference>
<feature type="signal peptide" evidence="2">
    <location>
        <begin position="1"/>
        <end position="20"/>
    </location>
</feature>
<dbReference type="InterPro" id="IPR021333">
    <property type="entry name" value="DUF2946"/>
</dbReference>
<evidence type="ECO:0000313" key="3">
    <source>
        <dbReference type="EMBL" id="NML24251.1"/>
    </source>
</evidence>
<name>A0A848G3J0_9RHOO</name>
<evidence type="ECO:0000256" key="2">
    <source>
        <dbReference type="SAM" id="SignalP"/>
    </source>
</evidence>
<feature type="region of interest" description="Disordered" evidence="1">
    <location>
        <begin position="88"/>
        <end position="118"/>
    </location>
</feature>
<gene>
    <name evidence="3" type="ORF">HHL15_00705</name>
</gene>
<evidence type="ECO:0000256" key="1">
    <source>
        <dbReference type="SAM" id="MobiDB-lite"/>
    </source>
</evidence>
<keyword evidence="4" id="KW-1185">Reference proteome</keyword>
<feature type="chain" id="PRO_5032310138" evidence="2">
    <location>
        <begin position="21"/>
        <end position="118"/>
    </location>
</feature>
<evidence type="ECO:0000313" key="4">
    <source>
        <dbReference type="Proteomes" id="UP000580043"/>
    </source>
</evidence>
<keyword evidence="2" id="KW-0732">Signal</keyword>
<dbReference type="AlphaFoldDB" id="A0A848G3J0"/>
<protein>
    <submittedName>
        <fullName evidence="3">DUF2946 family protein</fullName>
    </submittedName>
</protein>
<feature type="compositionally biased region" description="Basic and acidic residues" evidence="1">
    <location>
        <begin position="44"/>
        <end position="53"/>
    </location>
</feature>
<dbReference type="Pfam" id="PF11162">
    <property type="entry name" value="DUF2946"/>
    <property type="match status" value="1"/>
</dbReference>
<feature type="region of interest" description="Disordered" evidence="1">
    <location>
        <begin position="35"/>
        <end position="60"/>
    </location>
</feature>
<dbReference type="Proteomes" id="UP000580043">
    <property type="component" value="Unassembled WGS sequence"/>
</dbReference>
<accession>A0A848G3J0</accession>
<proteinExistence type="predicted"/>
<comment type="caution">
    <text evidence="3">The sequence shown here is derived from an EMBL/GenBank/DDBJ whole genome shotgun (WGS) entry which is preliminary data.</text>
</comment>
<sequence>MRFWLALLLAVFMPLQLSWSAVGVYCQHETGKKAGHFGHHSHEHKASEAETPKQSDPGASLSVDEDCGLCHYNTLKLLAQDSFGLPQSLLTPAPESRSPHFRTHIPPGPERPNWLAAL</sequence>